<keyword evidence="2" id="KW-0732">Signal</keyword>
<reference evidence="4 5" key="1">
    <citation type="submission" date="2017-04" db="EMBL/GenBank/DDBJ databases">
        <authorList>
            <person name="Afonso C.L."/>
            <person name="Miller P.J."/>
            <person name="Scott M.A."/>
            <person name="Spackman E."/>
            <person name="Goraichik I."/>
            <person name="Dimitrov K.M."/>
            <person name="Suarez D.L."/>
            <person name="Swayne D.E."/>
        </authorList>
    </citation>
    <scope>NUCLEOTIDE SEQUENCE [LARGE SCALE GENOMIC DNA]</scope>
    <source>
        <strain evidence="4 5">11</strain>
    </source>
</reference>
<feature type="region of interest" description="Disordered" evidence="1">
    <location>
        <begin position="61"/>
        <end position="86"/>
    </location>
</feature>
<dbReference type="InterPro" id="IPR047773">
    <property type="entry name" value="YHYH_dom_bact"/>
</dbReference>
<dbReference type="InterPro" id="IPR012854">
    <property type="entry name" value="Cu_amine_oxidase-like_N"/>
</dbReference>
<dbReference type="InterPro" id="IPR036582">
    <property type="entry name" value="Mao_N_sf"/>
</dbReference>
<sequence>MIKKWLSTLTGVSLSFALFISGMPASQAHPGRTDANGGHTCRTNCEKWGLEYGEYHYHNGKSSTNSSSASSSSSNNNVGAKANSKKSEKVKVIKPAPIAIGLYVDKEKIALKSSAVLYDGQLMLPLTEMLQILKVSYKVIDGKVFIEGHEGQLGVPVKQGSKRMTKAGEEVLLHTPIIQYEGRVMVPLQLLRMAAEHSFEYKKAEKALYIALS</sequence>
<evidence type="ECO:0000313" key="5">
    <source>
        <dbReference type="Proteomes" id="UP000193834"/>
    </source>
</evidence>
<dbReference type="Proteomes" id="UP000193834">
    <property type="component" value="Unassembled WGS sequence"/>
</dbReference>
<dbReference type="Pfam" id="PF07833">
    <property type="entry name" value="Cu_amine_oxidN1"/>
    <property type="match status" value="1"/>
</dbReference>
<feature type="compositionally biased region" description="Low complexity" evidence="1">
    <location>
        <begin position="61"/>
        <end position="82"/>
    </location>
</feature>
<protein>
    <submittedName>
        <fullName evidence="4">Copper amine oxidase N-terminal domain-containing protein</fullName>
    </submittedName>
</protein>
<dbReference type="NCBIfam" id="NF033223">
    <property type="entry name" value="YHYH_alt"/>
    <property type="match status" value="1"/>
</dbReference>
<keyword evidence="5" id="KW-1185">Reference proteome</keyword>
<evidence type="ECO:0000259" key="3">
    <source>
        <dbReference type="Pfam" id="PF07833"/>
    </source>
</evidence>
<feature type="domain" description="Copper amine oxidase-like N-terminal" evidence="3">
    <location>
        <begin position="104"/>
        <end position="210"/>
    </location>
</feature>
<feature type="chain" id="PRO_5013185895" evidence="2">
    <location>
        <begin position="29"/>
        <end position="213"/>
    </location>
</feature>
<accession>A0A1X7K6N1</accession>
<name>A0A1X7K6N1_9BACL</name>
<evidence type="ECO:0000256" key="2">
    <source>
        <dbReference type="SAM" id="SignalP"/>
    </source>
</evidence>
<evidence type="ECO:0000313" key="4">
    <source>
        <dbReference type="EMBL" id="SMG36333.1"/>
    </source>
</evidence>
<dbReference type="SUPFAM" id="SSF55383">
    <property type="entry name" value="Copper amine oxidase, domain N"/>
    <property type="match status" value="1"/>
</dbReference>
<dbReference type="OrthoDB" id="1656058at2"/>
<gene>
    <name evidence="4" type="ORF">SAMN06295960_2098</name>
</gene>
<dbReference type="STRING" id="1852522.SAMN06295960_2098"/>
<evidence type="ECO:0000256" key="1">
    <source>
        <dbReference type="SAM" id="MobiDB-lite"/>
    </source>
</evidence>
<organism evidence="4 5">
    <name type="scientific">Paenibacillus aquistagni</name>
    <dbReference type="NCBI Taxonomy" id="1852522"/>
    <lineage>
        <taxon>Bacteria</taxon>
        <taxon>Bacillati</taxon>
        <taxon>Bacillota</taxon>
        <taxon>Bacilli</taxon>
        <taxon>Bacillales</taxon>
        <taxon>Paenibacillaceae</taxon>
        <taxon>Paenibacillus</taxon>
    </lineage>
</organism>
<proteinExistence type="predicted"/>
<dbReference type="EMBL" id="FXAZ01000002">
    <property type="protein sequence ID" value="SMG36333.1"/>
    <property type="molecule type" value="Genomic_DNA"/>
</dbReference>
<dbReference type="AlphaFoldDB" id="A0A1X7K6N1"/>
<feature type="signal peptide" evidence="2">
    <location>
        <begin position="1"/>
        <end position="28"/>
    </location>
</feature>